<dbReference type="InterPro" id="IPR043733">
    <property type="entry name" value="DUF5677"/>
</dbReference>
<gene>
    <name evidence="1" type="ORF">DNJ96_01710</name>
</gene>
<accession>A0A4Q9RGK0</accession>
<organism evidence="1 2">
    <name type="scientific">Stutzerimonas kirkiae</name>
    <dbReference type="NCBI Taxonomy" id="2211392"/>
    <lineage>
        <taxon>Bacteria</taxon>
        <taxon>Pseudomonadati</taxon>
        <taxon>Pseudomonadota</taxon>
        <taxon>Gammaproteobacteria</taxon>
        <taxon>Pseudomonadales</taxon>
        <taxon>Pseudomonadaceae</taxon>
        <taxon>Stutzerimonas</taxon>
    </lineage>
</organism>
<dbReference type="Proteomes" id="UP000292639">
    <property type="component" value="Unassembled WGS sequence"/>
</dbReference>
<keyword evidence="2" id="KW-1185">Reference proteome</keyword>
<dbReference type="AlphaFoldDB" id="A0A4Q9RGK0"/>
<proteinExistence type="predicted"/>
<comment type="caution">
    <text evidence="1">The sequence shown here is derived from an EMBL/GenBank/DDBJ whole genome shotgun (WGS) entry which is preliminary data.</text>
</comment>
<evidence type="ECO:0000313" key="2">
    <source>
        <dbReference type="Proteomes" id="UP000292639"/>
    </source>
</evidence>
<dbReference type="Pfam" id="PF18928">
    <property type="entry name" value="DUF5677"/>
    <property type="match status" value="1"/>
</dbReference>
<protein>
    <submittedName>
        <fullName evidence="1">Uncharacterized protein</fullName>
    </submittedName>
</protein>
<evidence type="ECO:0000313" key="1">
    <source>
        <dbReference type="EMBL" id="TBV00026.1"/>
    </source>
</evidence>
<dbReference type="EMBL" id="QJUP01000001">
    <property type="protein sequence ID" value="TBV00026.1"/>
    <property type="molecule type" value="Genomic_DNA"/>
</dbReference>
<sequence>MFALAAIAKDSSMAEAFVRSGEREVKRKVFKSRLWSLNLRTPLASRFSSETFKEAEDVAKTTKARNISTEEMAKLAGLHDWYLTAYTVFSDAVHGNIHDLDQQFVRSECDEEIEGVRSGAIVDDLHGLYLCASEILLKGLESMDNVFQVDTGEFRKSMLESLADAVKQYSRSSMHL</sequence>
<name>A0A4Q9RGK0_9GAMM</name>
<reference evidence="1 2" key="1">
    <citation type="submission" date="2018-06" db="EMBL/GenBank/DDBJ databases">
        <title>Three novel Pseudomonas species isolated from symptomatic oak.</title>
        <authorList>
            <person name="Bueno-Gonzalez V."/>
            <person name="Brady C."/>
        </authorList>
    </citation>
    <scope>NUCLEOTIDE SEQUENCE [LARGE SCALE GENOMIC DNA]</scope>
    <source>
        <strain evidence="1 2">P17C</strain>
    </source>
</reference>